<dbReference type="Pfam" id="PF13271">
    <property type="entry name" value="DUF4062"/>
    <property type="match status" value="1"/>
</dbReference>
<reference evidence="2 3" key="1">
    <citation type="submission" date="2017-08" db="EMBL/GenBank/DDBJ databases">
        <title>Infants hospitalized years apart are colonized by the same room-sourced microbial strains.</title>
        <authorList>
            <person name="Brooks B."/>
            <person name="Olm M.R."/>
            <person name="Firek B.A."/>
            <person name="Baker R."/>
            <person name="Thomas B.C."/>
            <person name="Morowitz M.J."/>
            <person name="Banfield J.F."/>
        </authorList>
    </citation>
    <scope>NUCLEOTIDE SEQUENCE [LARGE SCALE GENOMIC DNA]</scope>
    <source>
        <strain evidence="2">S2_005_001_R1_22</strain>
    </source>
</reference>
<protein>
    <recommendedName>
        <fullName evidence="1">DUF4062 domain-containing protein</fullName>
    </recommendedName>
</protein>
<evidence type="ECO:0000313" key="3">
    <source>
        <dbReference type="Proteomes" id="UP000249229"/>
    </source>
</evidence>
<comment type="caution">
    <text evidence="2">The sequence shown here is derived from an EMBL/GenBank/DDBJ whole genome shotgun (WGS) entry which is preliminary data.</text>
</comment>
<accession>A0A2W5P2K8</accession>
<dbReference type="AlphaFoldDB" id="A0A2W5P2K8"/>
<dbReference type="EMBL" id="QFQI01000018">
    <property type="protein sequence ID" value="PZQ58349.1"/>
    <property type="molecule type" value="Genomic_DNA"/>
</dbReference>
<evidence type="ECO:0000313" key="2">
    <source>
        <dbReference type="EMBL" id="PZQ58349.1"/>
    </source>
</evidence>
<proteinExistence type="predicted"/>
<organism evidence="2 3">
    <name type="scientific">Sphingomonas taxi</name>
    <dbReference type="NCBI Taxonomy" id="1549858"/>
    <lineage>
        <taxon>Bacteria</taxon>
        <taxon>Pseudomonadati</taxon>
        <taxon>Pseudomonadota</taxon>
        <taxon>Alphaproteobacteria</taxon>
        <taxon>Sphingomonadales</taxon>
        <taxon>Sphingomonadaceae</taxon>
        <taxon>Sphingomonas</taxon>
    </lineage>
</organism>
<name>A0A2W5P2K8_9SPHN</name>
<dbReference type="InterPro" id="IPR025139">
    <property type="entry name" value="DUF4062"/>
</dbReference>
<evidence type="ECO:0000259" key="1">
    <source>
        <dbReference type="Pfam" id="PF13271"/>
    </source>
</evidence>
<gene>
    <name evidence="2" type="ORF">DI544_14330</name>
</gene>
<sequence length="386" mass="41956">MDNRRPRPKLFCMRIFISSLITGFEPQRAAVRRAIATLRHQPVMAEDFGAQPNSPQIACLRGLRDSDIVVLVLGEGYGFVPPGSILSATHQEYREARETKPVLAFVQQGISPGPEQAAFIAEVQAWEGGLFRGIFVGPDDLQDGVTRALHDITLANATGPVDEREMMARATGMLAPENRNQVVPAMLELVVVGGPSQRILRPAELEAAQLAEHLEQSALYGGSRLFDRSLGVTSGLDGSDLILRQDRGASIRLTELGSLALRLPLDESRGGRGYDPMSGMVVIEEAVKEKIGTALAYSASALERIDPTQRLTHTAIALRISGAEHRGWRTRAQHAANTTSVQMGHGGGRERQPITLLVRRAALGLDRTALVEDLLVPLRRQFPAAH</sequence>
<feature type="domain" description="DUF4062" evidence="1">
    <location>
        <begin position="14"/>
        <end position="96"/>
    </location>
</feature>
<dbReference type="Proteomes" id="UP000249229">
    <property type="component" value="Unassembled WGS sequence"/>
</dbReference>